<keyword evidence="2" id="KW-1185">Reference proteome</keyword>
<sequence length="153" mass="17254">MAQGSNEFIQNRFRKTLLLESLALIFGDLSPTSASAHMNYLIKLLKSCFAVFDWRAVDLACLSEEGVFYAFPGGCQPLCLAGEASDETCANFLTNQGFYTLFTAGNAWRPRQRMRTLRFCCRVGKRFIKMSREKFQFFGFALRITANTGPEAT</sequence>
<dbReference type="Proteomes" id="UP000589984">
    <property type="component" value="Unassembled WGS sequence"/>
</dbReference>
<proteinExistence type="predicted"/>
<accession>A0A7Y6VAN0</accession>
<reference evidence="1 2" key="1">
    <citation type="submission" date="2020-06" db="EMBL/GenBank/DDBJ databases">
        <title>Halomonas sp. QX-1 draft genome sequence.</title>
        <authorList>
            <person name="Qiu X."/>
        </authorList>
    </citation>
    <scope>NUCLEOTIDE SEQUENCE [LARGE SCALE GENOMIC DNA]</scope>
    <source>
        <strain evidence="1 2">QX-1</strain>
    </source>
</reference>
<dbReference type="AlphaFoldDB" id="A0A7Y6VAN0"/>
<organism evidence="1 2">
    <name type="scientific">Vreelandella maris</name>
    <dbReference type="NCBI Taxonomy" id="2729617"/>
    <lineage>
        <taxon>Bacteria</taxon>
        <taxon>Pseudomonadati</taxon>
        <taxon>Pseudomonadota</taxon>
        <taxon>Gammaproteobacteria</taxon>
        <taxon>Oceanospirillales</taxon>
        <taxon>Halomonadaceae</taxon>
        <taxon>Vreelandella</taxon>
    </lineage>
</organism>
<comment type="caution">
    <text evidence="1">The sequence shown here is derived from an EMBL/GenBank/DDBJ whole genome shotgun (WGS) entry which is preliminary data.</text>
</comment>
<dbReference type="EMBL" id="JABWCV010000030">
    <property type="protein sequence ID" value="NVF16182.1"/>
    <property type="molecule type" value="Genomic_DNA"/>
</dbReference>
<gene>
    <name evidence="1" type="ORF">HUO07_18740</name>
</gene>
<name>A0A7Y6VAN0_9GAMM</name>
<dbReference type="RefSeq" id="WP_176304768.1">
    <property type="nucleotide sequence ID" value="NZ_JABWCV010000030.1"/>
</dbReference>
<protein>
    <submittedName>
        <fullName evidence="1">Uncharacterized protein</fullName>
    </submittedName>
</protein>
<evidence type="ECO:0000313" key="1">
    <source>
        <dbReference type="EMBL" id="NVF16182.1"/>
    </source>
</evidence>
<evidence type="ECO:0000313" key="2">
    <source>
        <dbReference type="Proteomes" id="UP000589984"/>
    </source>
</evidence>